<dbReference type="SUPFAM" id="SSF50341">
    <property type="entry name" value="CheW-like"/>
    <property type="match status" value="1"/>
</dbReference>
<name>A0ABX2JJL3_9SPHN</name>
<dbReference type="InterPro" id="IPR036061">
    <property type="entry name" value="CheW-like_dom_sf"/>
</dbReference>
<dbReference type="PROSITE" id="PS50851">
    <property type="entry name" value="CHEW"/>
    <property type="match status" value="1"/>
</dbReference>
<comment type="caution">
    <text evidence="2">The sequence shown here is derived from an EMBL/GenBank/DDBJ whole genome shotgun (WGS) entry which is preliminary data.</text>
</comment>
<dbReference type="Pfam" id="PF01584">
    <property type="entry name" value="CheW"/>
    <property type="match status" value="1"/>
</dbReference>
<protein>
    <submittedName>
        <fullName evidence="2">Chemotaxis protein CheW</fullName>
    </submittedName>
</protein>
<dbReference type="Gene3D" id="2.40.50.180">
    <property type="entry name" value="CheA-289, Domain 4"/>
    <property type="match status" value="1"/>
</dbReference>
<proteinExistence type="predicted"/>
<evidence type="ECO:0000313" key="3">
    <source>
        <dbReference type="Proteomes" id="UP000621447"/>
    </source>
</evidence>
<evidence type="ECO:0000259" key="1">
    <source>
        <dbReference type="PROSITE" id="PS50851"/>
    </source>
</evidence>
<dbReference type="InterPro" id="IPR002545">
    <property type="entry name" value="CheW-lke_dom"/>
</dbReference>
<dbReference type="Gene3D" id="2.30.30.40">
    <property type="entry name" value="SH3 Domains"/>
    <property type="match status" value="1"/>
</dbReference>
<dbReference type="SMART" id="SM00260">
    <property type="entry name" value="CheW"/>
    <property type="match status" value="1"/>
</dbReference>
<dbReference type="EMBL" id="JABULH010000001">
    <property type="protein sequence ID" value="NTS64078.1"/>
    <property type="molecule type" value="Genomic_DNA"/>
</dbReference>
<accession>A0ABX2JJL3</accession>
<dbReference type="Proteomes" id="UP000621447">
    <property type="component" value="Unassembled WGS sequence"/>
</dbReference>
<dbReference type="RefSeq" id="WP_174192138.1">
    <property type="nucleotide sequence ID" value="NZ_JABULH010000001.1"/>
</dbReference>
<gene>
    <name evidence="2" type="ORF">HRV97_02745</name>
</gene>
<feature type="domain" description="CheW-like" evidence="1">
    <location>
        <begin position="3"/>
        <end position="139"/>
    </location>
</feature>
<organism evidence="2 3">
    <name type="scientific">Sphingomonas hominis</name>
    <dbReference type="NCBI Taxonomy" id="2741495"/>
    <lineage>
        <taxon>Bacteria</taxon>
        <taxon>Pseudomonadati</taxon>
        <taxon>Pseudomonadota</taxon>
        <taxon>Alphaproteobacteria</taxon>
        <taxon>Sphingomonadales</taxon>
        <taxon>Sphingomonadaceae</taxon>
        <taxon>Sphingomonas</taxon>
    </lineage>
</organism>
<reference evidence="2 3" key="1">
    <citation type="submission" date="2020-06" db="EMBL/GenBank/DDBJ databases">
        <title>Sphingomonas hominis sp. nov., a member of the Sphingomonas, isolated from the hair of a 22-year-old girl.</title>
        <authorList>
            <person name="Zhang D.-F."/>
            <person name="Cui X.-W."/>
        </authorList>
    </citation>
    <scope>NUCLEOTIDE SEQUENCE [LARGE SCALE GENOMIC DNA]</scope>
    <source>
        <strain evidence="2 3">HHU CXW</strain>
    </source>
</reference>
<sequence>MSAGLQLVAHVAGRGLLFDATRVDSVVDLPPVVPTPGAPATIRGLAALRSRVATVIETHRVLGLPRGSGGGRGVVTMIDGHLYAIAVDTLEDVAGLAIAPPPAGMALEGGWSAVSGIADGENETLLMLDLDRLVALASA</sequence>
<keyword evidence="3" id="KW-1185">Reference proteome</keyword>
<evidence type="ECO:0000313" key="2">
    <source>
        <dbReference type="EMBL" id="NTS64078.1"/>
    </source>
</evidence>